<keyword evidence="2" id="KW-0675">Receptor</keyword>
<dbReference type="GO" id="GO:0030246">
    <property type="term" value="F:carbohydrate binding"/>
    <property type="evidence" value="ECO:0007669"/>
    <property type="project" value="TreeGrafter"/>
</dbReference>
<dbReference type="EMBL" id="FNTH01000001">
    <property type="protein sequence ID" value="SEE36697.1"/>
    <property type="molecule type" value="Genomic_DNA"/>
</dbReference>
<evidence type="ECO:0000313" key="2">
    <source>
        <dbReference type="EMBL" id="SEE36697.1"/>
    </source>
</evidence>
<dbReference type="InterPro" id="IPR004682">
    <property type="entry name" value="TRAP_DctP"/>
</dbReference>
<protein>
    <submittedName>
        <fullName evidence="2">Tripartite ATP-independent transporter solute receptor, DctP family</fullName>
    </submittedName>
</protein>
<sequence length="345" mass="37560">MIASIKNRGNVAMGYSARIVGIAMAAAALLLPARAGAQEVKHFRFAYDQPRNTGYSVAGDLFAEKLKELSKGTMIVDQYPGAQLGQEPQLLQLVKSGDIEFAIVSSANTATISPQAGVMSLHFLFRNDAHVIKALADPQVFDAIRTMIDETAQGLHVIGTGSQGVRHIYSKREIHNVGDLRGVKVRVQATATEDTMFPAYGAQTVHMPFGSVYTSLQTGVVDAAENSINVYLVNKHYEVAPVLSITEHEANNALLFVSDKLWQSLSAEQKQWVQAAANEVSAKEPQKAFELERNALTKLKSFGVKVVDDVDKKSFTAIADPYLDKLAKELGPHAEKIKNLIRAVN</sequence>
<dbReference type="Pfam" id="PF03480">
    <property type="entry name" value="DctP"/>
    <property type="match status" value="1"/>
</dbReference>
<dbReference type="GO" id="GO:0030288">
    <property type="term" value="C:outer membrane-bounded periplasmic space"/>
    <property type="evidence" value="ECO:0007669"/>
    <property type="project" value="InterPro"/>
</dbReference>
<reference evidence="2 3" key="1">
    <citation type="submission" date="2016-10" db="EMBL/GenBank/DDBJ databases">
        <authorList>
            <person name="de Groot N.N."/>
        </authorList>
    </citation>
    <scope>NUCLEOTIDE SEQUENCE [LARGE SCALE GENOMIC DNA]</scope>
    <source>
        <strain evidence="2 3">MT12</strain>
    </source>
</reference>
<dbReference type="InterPro" id="IPR018389">
    <property type="entry name" value="DctP_fam"/>
</dbReference>
<dbReference type="NCBIfam" id="NF037995">
    <property type="entry name" value="TRAP_S1"/>
    <property type="match status" value="1"/>
</dbReference>
<dbReference type="NCBIfam" id="TIGR00787">
    <property type="entry name" value="dctP"/>
    <property type="match status" value="1"/>
</dbReference>
<dbReference type="PANTHER" id="PTHR33376:SF2">
    <property type="entry name" value="DICARBOXYLATE-BINDING PERIPLASMIC PROTEIN"/>
    <property type="match status" value="1"/>
</dbReference>
<gene>
    <name evidence="2" type="ORF">SAMN05444164_7827</name>
</gene>
<name>A0A1H5I909_9BRAD</name>
<dbReference type="InterPro" id="IPR038404">
    <property type="entry name" value="TRAP_DctP_sf"/>
</dbReference>
<organism evidence="2 3">
    <name type="scientific">Bradyrhizobium erythrophlei</name>
    <dbReference type="NCBI Taxonomy" id="1437360"/>
    <lineage>
        <taxon>Bacteria</taxon>
        <taxon>Pseudomonadati</taxon>
        <taxon>Pseudomonadota</taxon>
        <taxon>Alphaproteobacteria</taxon>
        <taxon>Hyphomicrobiales</taxon>
        <taxon>Nitrobacteraceae</taxon>
        <taxon>Bradyrhizobium</taxon>
    </lineage>
</organism>
<evidence type="ECO:0000256" key="1">
    <source>
        <dbReference type="ARBA" id="ARBA00022729"/>
    </source>
</evidence>
<keyword evidence="1" id="KW-0732">Signal</keyword>
<dbReference type="CDD" id="cd13603">
    <property type="entry name" value="PBP2_TRAP_Siap_TeaA_like"/>
    <property type="match status" value="1"/>
</dbReference>
<proteinExistence type="predicted"/>
<dbReference type="Gene3D" id="3.40.190.170">
    <property type="entry name" value="Bacterial extracellular solute-binding protein, family 7"/>
    <property type="match status" value="1"/>
</dbReference>
<dbReference type="GO" id="GO:0055085">
    <property type="term" value="P:transmembrane transport"/>
    <property type="evidence" value="ECO:0007669"/>
    <property type="project" value="InterPro"/>
</dbReference>
<evidence type="ECO:0000313" key="3">
    <source>
        <dbReference type="Proteomes" id="UP000198992"/>
    </source>
</evidence>
<dbReference type="PANTHER" id="PTHR33376">
    <property type="match status" value="1"/>
</dbReference>
<dbReference type="AlphaFoldDB" id="A0A1H5I909"/>
<accession>A0A1H5I909</accession>
<dbReference type="Proteomes" id="UP000198992">
    <property type="component" value="Unassembled WGS sequence"/>
</dbReference>